<dbReference type="Pfam" id="PF04015">
    <property type="entry name" value="DUF362"/>
    <property type="match status" value="1"/>
</dbReference>
<accession>A0A101HCN6</accession>
<gene>
    <name evidence="2" type="ORF">XD92_1660</name>
</gene>
<organism evidence="2 3">
    <name type="scientific">Proteiniphilum acetatigenes</name>
    <dbReference type="NCBI Taxonomy" id="294710"/>
    <lineage>
        <taxon>Bacteria</taxon>
        <taxon>Pseudomonadati</taxon>
        <taxon>Bacteroidota</taxon>
        <taxon>Bacteroidia</taxon>
        <taxon>Bacteroidales</taxon>
        <taxon>Dysgonomonadaceae</taxon>
        <taxon>Proteiniphilum</taxon>
    </lineage>
</organism>
<dbReference type="STRING" id="1123008.GCA_000380985_03473"/>
<sequence length="312" mass="34325">MDRRKFLRAVALTGAAFTTMKETDAMSVLSQSFTGAQAPGYDLVAVMGGEPEAMFRKAIAEMGGMKNFISKGDKVCVKPNIGWDQPVEMAANTNPKLVAEIIKQCFDAGASEVTVFDHTCDDWRKTYSNSGIEEAAKRAGAKVVPAHQESYYKTVSIPQGKRLKTAKIHQAIVDSDKWINVPVLKNHGGAQLTISMKNYMGIVWDRGFFHANDLQQCIADVCTYEKRPVLNVVDAYRLMKTSGPKGKSPSDVVLSKGLFMSQDIVAVDTAAANFFNQAREMPLERVTHIAKAQELGLGTMNLESLNIRRLKI</sequence>
<evidence type="ECO:0000313" key="3">
    <source>
        <dbReference type="Proteomes" id="UP000053860"/>
    </source>
</evidence>
<reference evidence="3" key="1">
    <citation type="journal article" date="2015" name="MBio">
        <title>Genome-Resolved Metagenomic Analysis Reveals Roles for Candidate Phyla and Other Microbial Community Members in Biogeochemical Transformations in Oil Reservoirs.</title>
        <authorList>
            <person name="Hu P."/>
            <person name="Tom L."/>
            <person name="Singh A."/>
            <person name="Thomas B.C."/>
            <person name="Baker B.J."/>
            <person name="Piceno Y.M."/>
            <person name="Andersen G.L."/>
            <person name="Banfield J.F."/>
        </authorList>
    </citation>
    <scope>NUCLEOTIDE SEQUENCE [LARGE SCALE GENOMIC DNA]</scope>
</reference>
<dbReference type="AlphaFoldDB" id="A0A101HCN6"/>
<evidence type="ECO:0000313" key="2">
    <source>
        <dbReference type="EMBL" id="KUK74406.1"/>
    </source>
</evidence>
<proteinExistence type="predicted"/>
<feature type="domain" description="DUF362" evidence="1">
    <location>
        <begin position="75"/>
        <end position="272"/>
    </location>
</feature>
<evidence type="ECO:0000259" key="1">
    <source>
        <dbReference type="Pfam" id="PF04015"/>
    </source>
</evidence>
<dbReference type="PATRIC" id="fig|294710.3.peg.367"/>
<dbReference type="InterPro" id="IPR007160">
    <property type="entry name" value="DUF362"/>
</dbReference>
<dbReference type="Proteomes" id="UP000053860">
    <property type="component" value="Unassembled WGS sequence"/>
</dbReference>
<name>A0A101HCN6_9BACT</name>
<protein>
    <submittedName>
        <fullName evidence="2">Tat pathway signal sequence domain protein</fullName>
    </submittedName>
</protein>
<comment type="caution">
    <text evidence="2">The sequence shown here is derived from an EMBL/GenBank/DDBJ whole genome shotgun (WGS) entry which is preliminary data.</text>
</comment>
<dbReference type="EMBL" id="LGGN01000430">
    <property type="protein sequence ID" value="KUK74406.1"/>
    <property type="molecule type" value="Genomic_DNA"/>
</dbReference>